<protein>
    <submittedName>
        <fullName evidence="1">Uncharacterized protein</fullName>
    </submittedName>
</protein>
<dbReference type="AlphaFoldDB" id="A0A0E9TYG9"/>
<sequence>MRVDSQHLIEITTTQLNQYSMLDKIDVYPTLHK</sequence>
<name>A0A0E9TYG9_ANGAN</name>
<organism evidence="1">
    <name type="scientific">Anguilla anguilla</name>
    <name type="common">European freshwater eel</name>
    <name type="synonym">Muraena anguilla</name>
    <dbReference type="NCBI Taxonomy" id="7936"/>
    <lineage>
        <taxon>Eukaryota</taxon>
        <taxon>Metazoa</taxon>
        <taxon>Chordata</taxon>
        <taxon>Craniata</taxon>
        <taxon>Vertebrata</taxon>
        <taxon>Euteleostomi</taxon>
        <taxon>Actinopterygii</taxon>
        <taxon>Neopterygii</taxon>
        <taxon>Teleostei</taxon>
        <taxon>Anguilliformes</taxon>
        <taxon>Anguillidae</taxon>
        <taxon>Anguilla</taxon>
    </lineage>
</organism>
<reference evidence="1" key="1">
    <citation type="submission" date="2014-11" db="EMBL/GenBank/DDBJ databases">
        <authorList>
            <person name="Amaro Gonzalez C."/>
        </authorList>
    </citation>
    <scope>NUCLEOTIDE SEQUENCE</scope>
</reference>
<accession>A0A0E9TYG9</accession>
<dbReference type="EMBL" id="GBXM01047418">
    <property type="protein sequence ID" value="JAH61159.1"/>
    <property type="molecule type" value="Transcribed_RNA"/>
</dbReference>
<evidence type="ECO:0000313" key="1">
    <source>
        <dbReference type="EMBL" id="JAH57748.1"/>
    </source>
</evidence>
<reference evidence="1" key="2">
    <citation type="journal article" date="2015" name="Fish Shellfish Immunol.">
        <title>Early steps in the European eel (Anguilla anguilla)-Vibrio vulnificus interaction in the gills: Role of the RtxA13 toxin.</title>
        <authorList>
            <person name="Callol A."/>
            <person name="Pajuelo D."/>
            <person name="Ebbesson L."/>
            <person name="Teles M."/>
            <person name="MacKenzie S."/>
            <person name="Amaro C."/>
        </authorList>
    </citation>
    <scope>NUCLEOTIDE SEQUENCE</scope>
</reference>
<dbReference type="EMBL" id="GBXM01050829">
    <property type="protein sequence ID" value="JAH57748.1"/>
    <property type="molecule type" value="Transcribed_RNA"/>
</dbReference>
<proteinExistence type="predicted"/>